<dbReference type="PANTHER" id="PTHR37212:SF2">
    <property type="entry name" value="ACTIN PROTEIN 2_3 COMPLEX SUBUNIT-LIKE PROTEIN"/>
    <property type="match status" value="1"/>
</dbReference>
<evidence type="ECO:0000313" key="1">
    <source>
        <dbReference type="EMBL" id="KAK3018955.1"/>
    </source>
</evidence>
<gene>
    <name evidence="1" type="ORF">RJ639_003597</name>
</gene>
<protein>
    <submittedName>
        <fullName evidence="1">Uncharacterized protein</fullName>
    </submittedName>
</protein>
<accession>A0AA88W383</accession>
<evidence type="ECO:0000313" key="2">
    <source>
        <dbReference type="Proteomes" id="UP001188597"/>
    </source>
</evidence>
<dbReference type="AlphaFoldDB" id="A0AA88W383"/>
<sequence>MVWLDVCETFIHVYEVLNSVIDSKHPISFSFGRKKVIGLDDLLTDYYKEQSKIIEKESKQQKGKKVYDSDEEDVDDKEAKLYQCVKNCQMEAYFFFLFFSMREIKCEDEVSLWGLQVFGNQKTPPRLMFPELGSCVLLESFQDNKINSLVELHADKGEVFLESLLVNGWLLNIIQAVGHVEEPLAAWAFNLMLYSSKEVLMASACAFCCAILSSKSEVDSPQIKIDWVPKYSDLKGALETYGFVLGGFSSSMEVVHGAEVVAHCIDTLSLADSDSGGPPHNIRAWIKYVTVFCQVRNFYSIFSVSEAEELVIVIILLFLERQLLGLSASLYNCMLSVISFFTENEWHTSSEVVAKSIACRVPCDINCLRAVEIVSGVDPCSKHLRSRVAYQILLTCFGNKVASAEEILRLLIAINVKDKDCDLSKMYMYLVLTENWLLSNPMLEENSVICTMWGVYLRNCSCQISSTDLRSHASKIRSKASYLLQNSSNHFG</sequence>
<organism evidence="1 2">
    <name type="scientific">Escallonia herrerae</name>
    <dbReference type="NCBI Taxonomy" id="1293975"/>
    <lineage>
        <taxon>Eukaryota</taxon>
        <taxon>Viridiplantae</taxon>
        <taxon>Streptophyta</taxon>
        <taxon>Embryophyta</taxon>
        <taxon>Tracheophyta</taxon>
        <taxon>Spermatophyta</taxon>
        <taxon>Magnoliopsida</taxon>
        <taxon>eudicotyledons</taxon>
        <taxon>Gunneridae</taxon>
        <taxon>Pentapetalae</taxon>
        <taxon>asterids</taxon>
        <taxon>campanulids</taxon>
        <taxon>Escalloniales</taxon>
        <taxon>Escalloniaceae</taxon>
        <taxon>Escallonia</taxon>
    </lineage>
</organism>
<reference evidence="1" key="1">
    <citation type="submission" date="2022-12" db="EMBL/GenBank/DDBJ databases">
        <title>Draft genome assemblies for two species of Escallonia (Escalloniales).</title>
        <authorList>
            <person name="Chanderbali A."/>
            <person name="Dervinis C."/>
            <person name="Anghel I."/>
            <person name="Soltis D."/>
            <person name="Soltis P."/>
            <person name="Zapata F."/>
        </authorList>
    </citation>
    <scope>NUCLEOTIDE SEQUENCE</scope>
    <source>
        <strain evidence="1">UCBG64.0493</strain>
        <tissue evidence="1">Leaf</tissue>
    </source>
</reference>
<comment type="caution">
    <text evidence="1">The sequence shown here is derived from an EMBL/GenBank/DDBJ whole genome shotgun (WGS) entry which is preliminary data.</text>
</comment>
<dbReference type="Proteomes" id="UP001188597">
    <property type="component" value="Unassembled WGS sequence"/>
</dbReference>
<name>A0AA88W383_9ASTE</name>
<dbReference type="PANTHER" id="PTHR37212">
    <property type="entry name" value="ACTIN PROTEIN 2/3 COMPLEX SUBUNIT-LIKE PROTEIN"/>
    <property type="match status" value="1"/>
</dbReference>
<dbReference type="EMBL" id="JAVXUP010000907">
    <property type="protein sequence ID" value="KAK3018955.1"/>
    <property type="molecule type" value="Genomic_DNA"/>
</dbReference>
<proteinExistence type="predicted"/>
<keyword evidence="2" id="KW-1185">Reference proteome</keyword>